<dbReference type="EMBL" id="CAEZTK010000086">
    <property type="protein sequence ID" value="CAB4574153.1"/>
    <property type="molecule type" value="Genomic_DNA"/>
</dbReference>
<dbReference type="Gene3D" id="3.40.190.10">
    <property type="entry name" value="Periplasmic binding protein-like II"/>
    <property type="match status" value="1"/>
</dbReference>
<evidence type="ECO:0000259" key="1">
    <source>
        <dbReference type="Pfam" id="PF00496"/>
    </source>
</evidence>
<protein>
    <submittedName>
        <fullName evidence="2">Unannotated protein</fullName>
    </submittedName>
</protein>
<dbReference type="GO" id="GO:0042597">
    <property type="term" value="C:periplasmic space"/>
    <property type="evidence" value="ECO:0007669"/>
    <property type="project" value="UniProtKB-ARBA"/>
</dbReference>
<dbReference type="GO" id="GO:0015833">
    <property type="term" value="P:peptide transport"/>
    <property type="evidence" value="ECO:0007669"/>
    <property type="project" value="TreeGrafter"/>
</dbReference>
<dbReference type="CDD" id="cd00995">
    <property type="entry name" value="PBP2_NikA_DppA_OppA_like"/>
    <property type="match status" value="1"/>
</dbReference>
<evidence type="ECO:0000313" key="2">
    <source>
        <dbReference type="EMBL" id="CAB4574153.1"/>
    </source>
</evidence>
<dbReference type="PANTHER" id="PTHR30290:SF81">
    <property type="entry name" value="OLIGOPEPTIDE-BINDING PROTEIN OPPA"/>
    <property type="match status" value="1"/>
</dbReference>
<dbReference type="InterPro" id="IPR030678">
    <property type="entry name" value="Peptide/Ni-bd"/>
</dbReference>
<accession>A0A6J6EID4</accession>
<dbReference type="SUPFAM" id="SSF53850">
    <property type="entry name" value="Periplasmic binding protein-like II"/>
    <property type="match status" value="1"/>
</dbReference>
<sequence length="511" mass="55122">MLVCKGTKTGPKTWAKAFTAGTGGTVTIGIGSLPATLEAFAASAPPRSFIVGAIYSALTRVELSTGTPIIKPNVADSWSQEKGIPENWIFNIIQGKKFPNGEPVDAKAVKASIDWVKNPANNAGLRAKINDIRRVDVLSEYQVRIVTYAPRDLLPRVLGTIPILPPVAFAAQGASTFWRAPIATGPFVATKFTPNVELILEPNPFSLRVVPAATKVIFKVIPEDSSRMSGLRSGGLDVVNKVPTDDLAPLRSANFAVQAITEPATYHMSLMAKTGPLADKRVRQALNLAVDKQLLITGVNGGYGSVAQAQLVPSNLTGFCKDITAYPFDLKKANDLMKAAGYTSASKLNLTFQTSTAYITNDVLMAQAIAQMIEKLDAVDKVTVEVLEFSKFLDVYYLRGAIPRKDLFAWRMSSSPDLDAGVQMERYTSGYSTHNIGFANAQYDKFMEDALSLKLGSKERTAAFCGAGKILKEEAPILWGIHTPDIWAGKKTTKRFFIDAGGNIDLVGIGN</sequence>
<reference evidence="2" key="1">
    <citation type="submission" date="2020-05" db="EMBL/GenBank/DDBJ databases">
        <authorList>
            <person name="Chiriac C."/>
            <person name="Salcher M."/>
            <person name="Ghai R."/>
            <person name="Kavagutti S V."/>
        </authorList>
    </citation>
    <scope>NUCLEOTIDE SEQUENCE</scope>
</reference>
<dbReference type="InterPro" id="IPR039424">
    <property type="entry name" value="SBP_5"/>
</dbReference>
<dbReference type="AlphaFoldDB" id="A0A6J6EID4"/>
<dbReference type="PANTHER" id="PTHR30290">
    <property type="entry name" value="PERIPLASMIC BINDING COMPONENT OF ABC TRANSPORTER"/>
    <property type="match status" value="1"/>
</dbReference>
<dbReference type="InterPro" id="IPR000914">
    <property type="entry name" value="SBP_5_dom"/>
</dbReference>
<dbReference type="GO" id="GO:0043190">
    <property type="term" value="C:ATP-binding cassette (ABC) transporter complex"/>
    <property type="evidence" value="ECO:0007669"/>
    <property type="project" value="InterPro"/>
</dbReference>
<proteinExistence type="predicted"/>
<dbReference type="Gene3D" id="3.10.105.10">
    <property type="entry name" value="Dipeptide-binding Protein, Domain 3"/>
    <property type="match status" value="1"/>
</dbReference>
<organism evidence="2">
    <name type="scientific">freshwater metagenome</name>
    <dbReference type="NCBI Taxonomy" id="449393"/>
    <lineage>
        <taxon>unclassified sequences</taxon>
        <taxon>metagenomes</taxon>
        <taxon>ecological metagenomes</taxon>
    </lineage>
</organism>
<dbReference type="Pfam" id="PF00496">
    <property type="entry name" value="SBP_bac_5"/>
    <property type="match status" value="1"/>
</dbReference>
<dbReference type="PIRSF" id="PIRSF002741">
    <property type="entry name" value="MppA"/>
    <property type="match status" value="1"/>
</dbReference>
<feature type="domain" description="Solute-binding protein family 5" evidence="1">
    <location>
        <begin position="70"/>
        <end position="394"/>
    </location>
</feature>
<name>A0A6J6EID4_9ZZZZ</name>
<gene>
    <name evidence="2" type="ORF">UFOPK1643_00941</name>
</gene>
<dbReference type="Gene3D" id="3.90.76.10">
    <property type="entry name" value="Dipeptide-binding Protein, Domain 1"/>
    <property type="match status" value="1"/>
</dbReference>
<dbReference type="GO" id="GO:1904680">
    <property type="term" value="F:peptide transmembrane transporter activity"/>
    <property type="evidence" value="ECO:0007669"/>
    <property type="project" value="TreeGrafter"/>
</dbReference>